<proteinExistence type="predicted"/>
<dbReference type="EMBL" id="AFHQ01000054">
    <property type="protein sequence ID" value="EGK57675.1"/>
    <property type="molecule type" value="Genomic_DNA"/>
</dbReference>
<accession>F5RPK7</accession>
<sequence>MKKIENKSFFMAFQDEQLIVLNDKCIGEISRFCQLVEHGGEVRVHRFSDTAVLLELRKENTTKRKQNFTVTFPSLKVLKQENWKYCFPSLEPFISSDCAEYDLEYSTWFPMQFLSIFGVGGRVLTLVSLDETQDRKRFYLNKTSDGEIYAKIYYQGEISPQDILVLQIVLDIRDGDWHESLCLYRQLWEKRHLSGAVSPIWLQNSYVFRQWFLHENYDDGIFEKKSGNYCIEEKLQEDQKALGGVDYVQLFDWGQTPESGRVGDYMPWAYLGGSWRLAAGFQYLRSKGVRTGLYFEGYLISKSSRLGRLKGRIWQVMNAKKKYILMLERLFGRVARGLKNGIRLYITR</sequence>
<dbReference type="HOGENOM" id="CLU_796179_0_0_9"/>
<comment type="caution">
    <text evidence="1">The sequence shown here is derived from an EMBL/GenBank/DDBJ whole genome shotgun (WGS) entry which is preliminary data.</text>
</comment>
<keyword evidence="2" id="KW-1185">Reference proteome</keyword>
<gene>
    <name evidence="1" type="ORF">HMPREF9081_2193</name>
</gene>
<evidence type="ECO:0000313" key="1">
    <source>
        <dbReference type="EMBL" id="EGK57675.1"/>
    </source>
</evidence>
<dbReference type="OrthoDB" id="5077666at2"/>
<evidence type="ECO:0000313" key="2">
    <source>
        <dbReference type="Proteomes" id="UP000004067"/>
    </source>
</evidence>
<dbReference type="eggNOG" id="ENOG502ZJRN">
    <property type="taxonomic scope" value="Bacteria"/>
</dbReference>
<protein>
    <submittedName>
        <fullName evidence="1">Uncharacterized protein</fullName>
    </submittedName>
</protein>
<dbReference type="Proteomes" id="UP000004067">
    <property type="component" value="Unassembled WGS sequence"/>
</dbReference>
<dbReference type="AlphaFoldDB" id="F5RPK7"/>
<name>F5RPK7_9FIRM</name>
<reference evidence="1 2" key="1">
    <citation type="submission" date="2011-04" db="EMBL/GenBank/DDBJ databases">
        <authorList>
            <person name="Muzny D."/>
            <person name="Qin X."/>
            <person name="Deng J."/>
            <person name="Jiang H."/>
            <person name="Liu Y."/>
            <person name="Qu J."/>
            <person name="Song X.-Z."/>
            <person name="Zhang L."/>
            <person name="Thornton R."/>
            <person name="Coyle M."/>
            <person name="Francisco L."/>
            <person name="Jackson L."/>
            <person name="Javaid M."/>
            <person name="Korchina V."/>
            <person name="Kovar C."/>
            <person name="Mata R."/>
            <person name="Mathew T."/>
            <person name="Ngo R."/>
            <person name="Nguyen L."/>
            <person name="Nguyen N."/>
            <person name="Okwuonu G."/>
            <person name="Ongeri F."/>
            <person name="Pham C."/>
            <person name="Simmons D."/>
            <person name="Wilczek-Boney K."/>
            <person name="Hale W."/>
            <person name="Jakkamsetti A."/>
            <person name="Pham P."/>
            <person name="Ruth R."/>
            <person name="San Lucas F."/>
            <person name="Warren J."/>
            <person name="Zhang J."/>
            <person name="Zhao Z."/>
            <person name="Zhou C."/>
            <person name="Zhu D."/>
            <person name="Lee S."/>
            <person name="Bess C."/>
            <person name="Blankenburg K."/>
            <person name="Forbes L."/>
            <person name="Fu Q."/>
            <person name="Gubbala S."/>
            <person name="Hirani K."/>
            <person name="Jayaseelan J.C."/>
            <person name="Lara F."/>
            <person name="Munidasa M."/>
            <person name="Palculict T."/>
            <person name="Patil S."/>
            <person name="Pu L.-L."/>
            <person name="Saada N."/>
            <person name="Tang L."/>
            <person name="Weissenberger G."/>
            <person name="Zhu Y."/>
            <person name="Hemphill L."/>
            <person name="Shang Y."/>
            <person name="Youmans B."/>
            <person name="Ayvaz T."/>
            <person name="Ross M."/>
            <person name="Santibanez J."/>
            <person name="Aqrawi P."/>
            <person name="Gross S."/>
            <person name="Joshi V."/>
            <person name="Fowler G."/>
            <person name="Nazareth L."/>
            <person name="Reid J."/>
            <person name="Worley K."/>
            <person name="Petrosino J."/>
            <person name="Highlander S."/>
            <person name="Gibbs R."/>
        </authorList>
    </citation>
    <scope>NUCLEOTIDE SEQUENCE [LARGE SCALE GENOMIC DNA]</scope>
    <source>
        <strain evidence="1 2">DSM 2778</strain>
    </source>
</reference>
<dbReference type="STRING" id="888060.HMPREF9081_2193"/>
<organism evidence="1 2">
    <name type="scientific">Centipeda periodontii DSM 2778</name>
    <dbReference type="NCBI Taxonomy" id="888060"/>
    <lineage>
        <taxon>Bacteria</taxon>
        <taxon>Bacillati</taxon>
        <taxon>Bacillota</taxon>
        <taxon>Negativicutes</taxon>
        <taxon>Selenomonadales</taxon>
        <taxon>Selenomonadaceae</taxon>
        <taxon>Centipeda</taxon>
    </lineage>
</organism>
<dbReference type="RefSeq" id="WP_006307288.1">
    <property type="nucleotide sequence ID" value="NZ_GL892076.1"/>
</dbReference>